<dbReference type="EMBL" id="AJWY01008881">
    <property type="protein sequence ID" value="EKC59974.1"/>
    <property type="molecule type" value="Genomic_DNA"/>
</dbReference>
<reference evidence="1" key="1">
    <citation type="journal article" date="2013" name="Environ. Microbiol.">
        <title>Microbiota from the distal guts of lean and obese adolescents exhibit partial functional redundancy besides clear differences in community structure.</title>
        <authorList>
            <person name="Ferrer M."/>
            <person name="Ruiz A."/>
            <person name="Lanza F."/>
            <person name="Haange S.B."/>
            <person name="Oberbach A."/>
            <person name="Till H."/>
            <person name="Bargiela R."/>
            <person name="Campoy C."/>
            <person name="Segura M.T."/>
            <person name="Richter M."/>
            <person name="von Bergen M."/>
            <person name="Seifert J."/>
            <person name="Suarez A."/>
        </authorList>
    </citation>
    <scope>NUCLEOTIDE SEQUENCE</scope>
</reference>
<gene>
    <name evidence="1" type="ORF">LEA_13109</name>
</gene>
<name>K1SXC0_9ZZZZ</name>
<sequence length="133" mass="15425">MLLTEYLNTDIDFGKYGVFEPVIDRDSHFFINLQRLRQTEVPEFRDSLHLINAHFERIIKLLLKAEAKDCKRDNFYKNTFIYFKFNEVNGICLGFSKSISGNGFGPKLSAEVLSNAFDIVKAGIEDPEFFQLM</sequence>
<evidence type="ECO:0000313" key="1">
    <source>
        <dbReference type="EMBL" id="EKC59974.1"/>
    </source>
</evidence>
<protein>
    <submittedName>
        <fullName evidence="1">Uncharacterized protein</fullName>
    </submittedName>
</protein>
<proteinExistence type="predicted"/>
<dbReference type="AlphaFoldDB" id="K1SXC0"/>
<comment type="caution">
    <text evidence="1">The sequence shown here is derived from an EMBL/GenBank/DDBJ whole genome shotgun (WGS) entry which is preliminary data.</text>
</comment>
<organism evidence="1">
    <name type="scientific">human gut metagenome</name>
    <dbReference type="NCBI Taxonomy" id="408170"/>
    <lineage>
        <taxon>unclassified sequences</taxon>
        <taxon>metagenomes</taxon>
        <taxon>organismal metagenomes</taxon>
    </lineage>
</organism>
<accession>K1SXC0</accession>
<feature type="non-terminal residue" evidence="1">
    <location>
        <position position="133"/>
    </location>
</feature>